<feature type="transmembrane region" description="Helical" evidence="5">
    <location>
        <begin position="36"/>
        <end position="55"/>
    </location>
</feature>
<name>A0A3B0YK16_9ZZZZ</name>
<dbReference type="AlphaFoldDB" id="A0A3B0YK16"/>
<dbReference type="PANTHER" id="PTHR35371:SF1">
    <property type="entry name" value="BLR7753 PROTEIN"/>
    <property type="match status" value="1"/>
</dbReference>
<dbReference type="SUPFAM" id="SSF161084">
    <property type="entry name" value="MAPEG domain-like"/>
    <property type="match status" value="1"/>
</dbReference>
<organism evidence="6">
    <name type="scientific">hydrothermal vent metagenome</name>
    <dbReference type="NCBI Taxonomy" id="652676"/>
    <lineage>
        <taxon>unclassified sequences</taxon>
        <taxon>metagenomes</taxon>
        <taxon>ecological metagenomes</taxon>
    </lineage>
</organism>
<keyword evidence="3 5" id="KW-1133">Transmembrane helix</keyword>
<dbReference type="Gene3D" id="1.20.120.550">
    <property type="entry name" value="Membrane associated eicosanoid/glutathione metabolism-like domain"/>
    <property type="match status" value="1"/>
</dbReference>
<dbReference type="Pfam" id="PF01124">
    <property type="entry name" value="MAPEG"/>
    <property type="match status" value="1"/>
</dbReference>
<evidence type="ECO:0000256" key="2">
    <source>
        <dbReference type="ARBA" id="ARBA00022692"/>
    </source>
</evidence>
<sequence length="162" mass="18165">MLIACKKQVVLLELLLLAISKLYIQKQEKCMTAEIYWLTLNVVLTAFMVIPYAIYRTGKLGGLWQVFKTPLPGDSPFDDAWAHRAYRAHMNAFEGIALFAPVAIGVHVTGMGNEVTAIAAAVYFWARLIYAPLYYFDVPVLKTTSWMVGLMATLTLAFQLLI</sequence>
<dbReference type="GO" id="GO:0016020">
    <property type="term" value="C:membrane"/>
    <property type="evidence" value="ECO:0007669"/>
    <property type="project" value="UniProtKB-SubCell"/>
</dbReference>
<evidence type="ECO:0000256" key="5">
    <source>
        <dbReference type="SAM" id="Phobius"/>
    </source>
</evidence>
<proteinExistence type="predicted"/>
<dbReference type="PANTHER" id="PTHR35371">
    <property type="entry name" value="INNER MEMBRANE PROTEIN"/>
    <property type="match status" value="1"/>
</dbReference>
<protein>
    <recommendedName>
        <fullName evidence="7">MAPEG family protein</fullName>
    </recommendedName>
</protein>
<dbReference type="InterPro" id="IPR001129">
    <property type="entry name" value="Membr-assoc_MAPEG"/>
</dbReference>
<comment type="subcellular location">
    <subcellularLocation>
        <location evidence="1">Membrane</location>
    </subcellularLocation>
</comment>
<accession>A0A3B0YK16</accession>
<evidence type="ECO:0000313" key="6">
    <source>
        <dbReference type="EMBL" id="VAW69244.1"/>
    </source>
</evidence>
<evidence type="ECO:0008006" key="7">
    <source>
        <dbReference type="Google" id="ProtNLM"/>
    </source>
</evidence>
<evidence type="ECO:0000256" key="4">
    <source>
        <dbReference type="ARBA" id="ARBA00023136"/>
    </source>
</evidence>
<reference evidence="6" key="1">
    <citation type="submission" date="2018-06" db="EMBL/GenBank/DDBJ databases">
        <authorList>
            <person name="Zhirakovskaya E."/>
        </authorList>
    </citation>
    <scope>NUCLEOTIDE SEQUENCE</scope>
</reference>
<feature type="transmembrane region" description="Helical" evidence="5">
    <location>
        <begin position="143"/>
        <end position="161"/>
    </location>
</feature>
<dbReference type="InterPro" id="IPR023352">
    <property type="entry name" value="MAPEG-like_dom_sf"/>
</dbReference>
<evidence type="ECO:0000256" key="1">
    <source>
        <dbReference type="ARBA" id="ARBA00004370"/>
    </source>
</evidence>
<dbReference type="EMBL" id="UOFI01000149">
    <property type="protein sequence ID" value="VAW69244.1"/>
    <property type="molecule type" value="Genomic_DNA"/>
</dbReference>
<gene>
    <name evidence="6" type="ORF">MNBD_GAMMA09-58</name>
</gene>
<keyword evidence="4 5" id="KW-0472">Membrane</keyword>
<keyword evidence="2 5" id="KW-0812">Transmembrane</keyword>
<evidence type="ECO:0000256" key="3">
    <source>
        <dbReference type="ARBA" id="ARBA00022989"/>
    </source>
</evidence>